<dbReference type="InterPro" id="IPR045853">
    <property type="entry name" value="Pep_chain_release_fac_I_sf"/>
</dbReference>
<dbReference type="PANTHER" id="PTHR46203">
    <property type="entry name" value="PROBABLE PEPTIDE CHAIN RELEASE FACTOR C12ORF65"/>
    <property type="match status" value="1"/>
</dbReference>
<dbReference type="Pfam" id="PF00472">
    <property type="entry name" value="RF-1"/>
    <property type="match status" value="1"/>
</dbReference>
<dbReference type="OrthoDB" id="277888at2759"/>
<dbReference type="Proteomes" id="UP000789739">
    <property type="component" value="Unassembled WGS sequence"/>
</dbReference>
<dbReference type="InterPro" id="IPR000352">
    <property type="entry name" value="Pep_chain_release_fac_I"/>
</dbReference>
<keyword evidence="4" id="KW-0496">Mitochondrion</keyword>
<organism evidence="7 8">
    <name type="scientific">Paraglomus brasilianum</name>
    <dbReference type="NCBI Taxonomy" id="144538"/>
    <lineage>
        <taxon>Eukaryota</taxon>
        <taxon>Fungi</taxon>
        <taxon>Fungi incertae sedis</taxon>
        <taxon>Mucoromycota</taxon>
        <taxon>Glomeromycotina</taxon>
        <taxon>Glomeromycetes</taxon>
        <taxon>Paraglomerales</taxon>
        <taxon>Paraglomeraceae</taxon>
        <taxon>Paraglomus</taxon>
    </lineage>
</organism>
<dbReference type="EMBL" id="CAJVPI010000675">
    <property type="protein sequence ID" value="CAG8561868.1"/>
    <property type="molecule type" value="Genomic_DNA"/>
</dbReference>
<proteinExistence type="inferred from homology"/>
<name>A0A9N9FTW0_9GLOM</name>
<dbReference type="FunFam" id="3.30.160.20:FF:000065">
    <property type="entry name" value="Peptidyl-tRNA hydrolase domain protein"/>
    <property type="match status" value="1"/>
</dbReference>
<feature type="region of interest" description="Disordered" evidence="5">
    <location>
        <begin position="136"/>
        <end position="173"/>
    </location>
</feature>
<evidence type="ECO:0000313" key="8">
    <source>
        <dbReference type="Proteomes" id="UP000789739"/>
    </source>
</evidence>
<comment type="similarity">
    <text evidence="2">Belongs to the prokaryotic/mitochondrial release factor family.</text>
</comment>
<protein>
    <submittedName>
        <fullName evidence="7">9465_t:CDS:1</fullName>
    </submittedName>
</protein>
<evidence type="ECO:0000256" key="4">
    <source>
        <dbReference type="ARBA" id="ARBA00023128"/>
    </source>
</evidence>
<comment type="caution">
    <text evidence="7">The sequence shown here is derived from an EMBL/GenBank/DDBJ whole genome shotgun (WGS) entry which is preliminary data.</text>
</comment>
<dbReference type="AlphaFoldDB" id="A0A9N9FTW0"/>
<dbReference type="GO" id="GO:0032543">
    <property type="term" value="P:mitochondrial translation"/>
    <property type="evidence" value="ECO:0007669"/>
    <property type="project" value="UniProtKB-ARBA"/>
</dbReference>
<accession>A0A9N9FTW0</accession>
<feature type="domain" description="Prokaryotic-type class I peptide chain release factors" evidence="6">
    <location>
        <begin position="66"/>
        <end position="148"/>
    </location>
</feature>
<dbReference type="InterPro" id="IPR052405">
    <property type="entry name" value="Mito_Transl_Release_Factor"/>
</dbReference>
<dbReference type="Gene3D" id="3.30.160.20">
    <property type="match status" value="1"/>
</dbReference>
<dbReference type="GO" id="GO:0005739">
    <property type="term" value="C:mitochondrion"/>
    <property type="evidence" value="ECO:0007669"/>
    <property type="project" value="UniProtKB-SubCell"/>
</dbReference>
<evidence type="ECO:0000256" key="1">
    <source>
        <dbReference type="ARBA" id="ARBA00004173"/>
    </source>
</evidence>
<dbReference type="GO" id="GO:0003747">
    <property type="term" value="F:translation release factor activity"/>
    <property type="evidence" value="ECO:0007669"/>
    <property type="project" value="InterPro"/>
</dbReference>
<dbReference type="PANTHER" id="PTHR46203:SF1">
    <property type="entry name" value="MITOCHONDRIAL TRANSLATION RELEASE FACTOR IN RESCUE"/>
    <property type="match status" value="1"/>
</dbReference>
<evidence type="ECO:0000256" key="2">
    <source>
        <dbReference type="ARBA" id="ARBA00010835"/>
    </source>
</evidence>
<evidence type="ECO:0000256" key="3">
    <source>
        <dbReference type="ARBA" id="ARBA00022946"/>
    </source>
</evidence>
<keyword evidence="3" id="KW-0809">Transit peptide</keyword>
<evidence type="ECO:0000259" key="6">
    <source>
        <dbReference type="Pfam" id="PF00472"/>
    </source>
</evidence>
<dbReference type="SUPFAM" id="SSF75620">
    <property type="entry name" value="Release factor"/>
    <property type="match status" value="1"/>
</dbReference>
<evidence type="ECO:0000256" key="5">
    <source>
        <dbReference type="SAM" id="MobiDB-lite"/>
    </source>
</evidence>
<keyword evidence="8" id="KW-1185">Reference proteome</keyword>
<sequence>MMKWCLMLRLLTPTKIPILKIRHAPPIFNTSIVFLSSNSVDTTNNSIPKHTSSTLSNNKREPSNRIPIVINEADLIETFVKGSGHGGQKINKTSNCVDLRHIPTGIRVQCQQTRSLQDNRRIARKILKDKLDNHYNGELKNASAGKEGDDNIDSNSNNDNNNNDPDSRLDGRE</sequence>
<feature type="compositionally biased region" description="Low complexity" evidence="5">
    <location>
        <begin position="153"/>
        <end position="164"/>
    </location>
</feature>
<evidence type="ECO:0000313" key="7">
    <source>
        <dbReference type="EMBL" id="CAG8561868.1"/>
    </source>
</evidence>
<gene>
    <name evidence="7" type="ORF">PBRASI_LOCUS5634</name>
</gene>
<reference evidence="7" key="1">
    <citation type="submission" date="2021-06" db="EMBL/GenBank/DDBJ databases">
        <authorList>
            <person name="Kallberg Y."/>
            <person name="Tangrot J."/>
            <person name="Rosling A."/>
        </authorList>
    </citation>
    <scope>NUCLEOTIDE SEQUENCE</scope>
    <source>
        <strain evidence="7">BR232B</strain>
    </source>
</reference>
<comment type="subcellular location">
    <subcellularLocation>
        <location evidence="1">Mitochondrion</location>
    </subcellularLocation>
</comment>